<comment type="caution">
    <text evidence="1">The sequence shown here is derived from an EMBL/GenBank/DDBJ whole genome shotgun (WGS) entry which is preliminary data.</text>
</comment>
<gene>
    <name evidence="1" type="ORF">HPB47_026185</name>
</gene>
<reference evidence="1 2" key="1">
    <citation type="journal article" date="2020" name="Cell">
        <title>Large-Scale Comparative Analyses of Tick Genomes Elucidate Their Genetic Diversity and Vector Capacities.</title>
        <authorList>
            <consortium name="Tick Genome and Microbiome Consortium (TIGMIC)"/>
            <person name="Jia N."/>
            <person name="Wang J."/>
            <person name="Shi W."/>
            <person name="Du L."/>
            <person name="Sun Y."/>
            <person name="Zhan W."/>
            <person name="Jiang J.F."/>
            <person name="Wang Q."/>
            <person name="Zhang B."/>
            <person name="Ji P."/>
            <person name="Bell-Sakyi L."/>
            <person name="Cui X.M."/>
            <person name="Yuan T.T."/>
            <person name="Jiang B.G."/>
            <person name="Yang W.F."/>
            <person name="Lam T.T."/>
            <person name="Chang Q.C."/>
            <person name="Ding S.J."/>
            <person name="Wang X.J."/>
            <person name="Zhu J.G."/>
            <person name="Ruan X.D."/>
            <person name="Zhao L."/>
            <person name="Wei J.T."/>
            <person name="Ye R.Z."/>
            <person name="Que T.C."/>
            <person name="Du C.H."/>
            <person name="Zhou Y.H."/>
            <person name="Cheng J.X."/>
            <person name="Dai P.F."/>
            <person name="Guo W.B."/>
            <person name="Han X.H."/>
            <person name="Huang E.J."/>
            <person name="Li L.F."/>
            <person name="Wei W."/>
            <person name="Gao Y.C."/>
            <person name="Liu J.Z."/>
            <person name="Shao H.Z."/>
            <person name="Wang X."/>
            <person name="Wang C.C."/>
            <person name="Yang T.C."/>
            <person name="Huo Q.B."/>
            <person name="Li W."/>
            <person name="Chen H.Y."/>
            <person name="Chen S.E."/>
            <person name="Zhou L.G."/>
            <person name="Ni X.B."/>
            <person name="Tian J.H."/>
            <person name="Sheng Y."/>
            <person name="Liu T."/>
            <person name="Pan Y.S."/>
            <person name="Xia L.Y."/>
            <person name="Li J."/>
            <person name="Zhao F."/>
            <person name="Cao W.C."/>
        </authorList>
    </citation>
    <scope>NUCLEOTIDE SEQUENCE [LARGE SCALE GENOMIC DNA]</scope>
    <source>
        <strain evidence="1">Iper-2018</strain>
    </source>
</reference>
<name>A0AC60PZM1_IXOPE</name>
<feature type="non-terminal residue" evidence="1">
    <location>
        <position position="135"/>
    </location>
</feature>
<accession>A0AC60PZM1</accession>
<proteinExistence type="predicted"/>
<evidence type="ECO:0000313" key="2">
    <source>
        <dbReference type="Proteomes" id="UP000805193"/>
    </source>
</evidence>
<keyword evidence="2" id="KW-1185">Reference proteome</keyword>
<feature type="non-terminal residue" evidence="1">
    <location>
        <position position="1"/>
    </location>
</feature>
<protein>
    <submittedName>
        <fullName evidence="1">Uncharacterized protein</fullName>
    </submittedName>
</protein>
<sequence>LPLSYGLEIVHFLEPRWADHEFSYASRAAASRGSARIDSEVAKIVSAGTSGNPEGQFATEADLVQTPLFSSTVVWTIASYTLTKPGRSPRKAAAEMEKALDRGLLRQRRCLSGKATRPTRRRQPERGRTVKGPCS</sequence>
<dbReference type="EMBL" id="JABSTQ010009692">
    <property type="protein sequence ID" value="KAG0426718.1"/>
    <property type="molecule type" value="Genomic_DNA"/>
</dbReference>
<evidence type="ECO:0000313" key="1">
    <source>
        <dbReference type="EMBL" id="KAG0426718.1"/>
    </source>
</evidence>
<dbReference type="Proteomes" id="UP000805193">
    <property type="component" value="Unassembled WGS sequence"/>
</dbReference>
<organism evidence="1 2">
    <name type="scientific">Ixodes persulcatus</name>
    <name type="common">Taiga tick</name>
    <dbReference type="NCBI Taxonomy" id="34615"/>
    <lineage>
        <taxon>Eukaryota</taxon>
        <taxon>Metazoa</taxon>
        <taxon>Ecdysozoa</taxon>
        <taxon>Arthropoda</taxon>
        <taxon>Chelicerata</taxon>
        <taxon>Arachnida</taxon>
        <taxon>Acari</taxon>
        <taxon>Parasitiformes</taxon>
        <taxon>Ixodida</taxon>
        <taxon>Ixodoidea</taxon>
        <taxon>Ixodidae</taxon>
        <taxon>Ixodinae</taxon>
        <taxon>Ixodes</taxon>
    </lineage>
</organism>